<reference evidence="1 2" key="1">
    <citation type="submission" date="2015-07" db="EMBL/GenBank/DDBJ databases">
        <title>The genome of Habropoda laboriosa.</title>
        <authorList>
            <person name="Pan H."/>
            <person name="Kapheim K."/>
        </authorList>
    </citation>
    <scope>NUCLEOTIDE SEQUENCE [LARGE SCALE GENOMIC DNA]</scope>
    <source>
        <strain evidence="1">0110345459</strain>
    </source>
</reference>
<sequence length="194" mass="21892">MEADLAKFFTFEQSGRFSYRPVDNNPNRVPDTVSSAAFFSRLALYDPWITTPNVSLFLSTEDFAVTEEGQKKARWKEEAVEVGREKRGTDVRERGWFPRFEEMGFDMPCVLSADAAWWRLTKFHFRDCGCGRSELASGVDDKVVNSVDLDRETGVAIDKDRSGESGGNGKFVRPRTNLDASCALLRLLEDEGKS</sequence>
<organism evidence="1 2">
    <name type="scientific">Habropoda laboriosa</name>
    <dbReference type="NCBI Taxonomy" id="597456"/>
    <lineage>
        <taxon>Eukaryota</taxon>
        <taxon>Metazoa</taxon>
        <taxon>Ecdysozoa</taxon>
        <taxon>Arthropoda</taxon>
        <taxon>Hexapoda</taxon>
        <taxon>Insecta</taxon>
        <taxon>Pterygota</taxon>
        <taxon>Neoptera</taxon>
        <taxon>Endopterygota</taxon>
        <taxon>Hymenoptera</taxon>
        <taxon>Apocrita</taxon>
        <taxon>Aculeata</taxon>
        <taxon>Apoidea</taxon>
        <taxon>Anthophila</taxon>
        <taxon>Apidae</taxon>
        <taxon>Habropoda</taxon>
    </lineage>
</organism>
<accession>A0A0L7RBT8</accession>
<dbReference type="Proteomes" id="UP000053825">
    <property type="component" value="Unassembled WGS sequence"/>
</dbReference>
<evidence type="ECO:0000313" key="1">
    <source>
        <dbReference type="EMBL" id="KOC68221.1"/>
    </source>
</evidence>
<keyword evidence="2" id="KW-1185">Reference proteome</keyword>
<dbReference type="AlphaFoldDB" id="A0A0L7RBT8"/>
<name>A0A0L7RBT8_9HYME</name>
<dbReference type="EMBL" id="KQ414617">
    <property type="protein sequence ID" value="KOC68221.1"/>
    <property type="molecule type" value="Genomic_DNA"/>
</dbReference>
<evidence type="ECO:0000313" key="2">
    <source>
        <dbReference type="Proteomes" id="UP000053825"/>
    </source>
</evidence>
<gene>
    <name evidence="1" type="ORF">WH47_03379</name>
</gene>
<protein>
    <submittedName>
        <fullName evidence="1">Uncharacterized protein</fullName>
    </submittedName>
</protein>
<proteinExistence type="predicted"/>